<gene>
    <name evidence="2" type="ORF">SDC9_202787</name>
</gene>
<feature type="transmembrane region" description="Helical" evidence="1">
    <location>
        <begin position="81"/>
        <end position="102"/>
    </location>
</feature>
<protein>
    <submittedName>
        <fullName evidence="2">Uncharacterized protein</fullName>
    </submittedName>
</protein>
<proteinExistence type="predicted"/>
<evidence type="ECO:0000313" key="2">
    <source>
        <dbReference type="EMBL" id="MPN55108.1"/>
    </source>
</evidence>
<dbReference type="AlphaFoldDB" id="A0A645IUL3"/>
<reference evidence="2" key="1">
    <citation type="submission" date="2019-08" db="EMBL/GenBank/DDBJ databases">
        <authorList>
            <person name="Kucharzyk K."/>
            <person name="Murdoch R.W."/>
            <person name="Higgins S."/>
            <person name="Loffler F."/>
        </authorList>
    </citation>
    <scope>NUCLEOTIDE SEQUENCE</scope>
</reference>
<sequence length="113" mass="12743">MLTSYEYALRIWSTRITSIATTTSCTIILIRFGIVFLMSEMMKLEKPVTTVTDIAITIAGSSFTVTARAEQIPNTSTVTGFFLKIGSVNILLFISYLFYVLFNRRTVWCGSFE</sequence>
<comment type="caution">
    <text evidence="2">The sequence shown here is derived from an EMBL/GenBank/DDBJ whole genome shotgun (WGS) entry which is preliminary data.</text>
</comment>
<dbReference type="EMBL" id="VSSQ01123969">
    <property type="protein sequence ID" value="MPN55108.1"/>
    <property type="molecule type" value="Genomic_DNA"/>
</dbReference>
<accession>A0A645IUL3</accession>
<evidence type="ECO:0000256" key="1">
    <source>
        <dbReference type="SAM" id="Phobius"/>
    </source>
</evidence>
<keyword evidence="1" id="KW-0812">Transmembrane</keyword>
<keyword evidence="1" id="KW-1133">Transmembrane helix</keyword>
<feature type="transmembrane region" description="Helical" evidence="1">
    <location>
        <begin position="16"/>
        <end position="38"/>
    </location>
</feature>
<keyword evidence="1" id="KW-0472">Membrane</keyword>
<name>A0A645IUL3_9ZZZZ</name>
<feature type="transmembrane region" description="Helical" evidence="1">
    <location>
        <begin position="50"/>
        <end position="69"/>
    </location>
</feature>
<organism evidence="2">
    <name type="scientific">bioreactor metagenome</name>
    <dbReference type="NCBI Taxonomy" id="1076179"/>
    <lineage>
        <taxon>unclassified sequences</taxon>
        <taxon>metagenomes</taxon>
        <taxon>ecological metagenomes</taxon>
    </lineage>
</organism>